<proteinExistence type="predicted"/>
<dbReference type="EMBL" id="KZ293468">
    <property type="protein sequence ID" value="PBK62218.1"/>
    <property type="molecule type" value="Genomic_DNA"/>
</dbReference>
<evidence type="ECO:0000313" key="2">
    <source>
        <dbReference type="Proteomes" id="UP000218334"/>
    </source>
</evidence>
<gene>
    <name evidence="1" type="ORF">ARMSODRAFT_608046</name>
</gene>
<evidence type="ECO:0000313" key="1">
    <source>
        <dbReference type="EMBL" id="PBK62218.1"/>
    </source>
</evidence>
<keyword evidence="2" id="KW-1185">Reference proteome</keyword>
<name>A0A2H3B847_9AGAR</name>
<dbReference type="AlphaFoldDB" id="A0A2H3B847"/>
<reference evidence="2" key="1">
    <citation type="journal article" date="2017" name="Nat. Ecol. Evol.">
        <title>Genome expansion and lineage-specific genetic innovations in the forest pathogenic fungi Armillaria.</title>
        <authorList>
            <person name="Sipos G."/>
            <person name="Prasanna A.N."/>
            <person name="Walter M.C."/>
            <person name="O'Connor E."/>
            <person name="Balint B."/>
            <person name="Krizsan K."/>
            <person name="Kiss B."/>
            <person name="Hess J."/>
            <person name="Varga T."/>
            <person name="Slot J."/>
            <person name="Riley R."/>
            <person name="Boka B."/>
            <person name="Rigling D."/>
            <person name="Barry K."/>
            <person name="Lee J."/>
            <person name="Mihaltcheva S."/>
            <person name="LaButti K."/>
            <person name="Lipzen A."/>
            <person name="Waldron R."/>
            <person name="Moloney N.M."/>
            <person name="Sperisen C."/>
            <person name="Kredics L."/>
            <person name="Vagvoelgyi C."/>
            <person name="Patrignani A."/>
            <person name="Fitzpatrick D."/>
            <person name="Nagy I."/>
            <person name="Doyle S."/>
            <person name="Anderson J.B."/>
            <person name="Grigoriev I.V."/>
            <person name="Gueldener U."/>
            <person name="Muensterkoetter M."/>
            <person name="Nagy L.G."/>
        </authorList>
    </citation>
    <scope>NUCLEOTIDE SEQUENCE [LARGE SCALE GENOMIC DNA]</scope>
    <source>
        <strain evidence="2">28-4</strain>
    </source>
</reference>
<accession>A0A2H3B847</accession>
<protein>
    <submittedName>
        <fullName evidence="1">Uncharacterized protein</fullName>
    </submittedName>
</protein>
<sequence length="152" mass="16513">MSFVAWDDLWSIPSCESRPYQDRLASAACVVRVPTPWYQDHRHILSLSKSARSALSGAPTSYQQVFDPPSITESISIPAQASIHNPPTSSSTASITRIHPSLSVHIKQKGGSSGEGRDICSLCLRHEDPHREMISFAARILSPASSQLSSVS</sequence>
<dbReference type="Proteomes" id="UP000218334">
    <property type="component" value="Unassembled WGS sequence"/>
</dbReference>
<organism evidence="1 2">
    <name type="scientific">Armillaria solidipes</name>
    <dbReference type="NCBI Taxonomy" id="1076256"/>
    <lineage>
        <taxon>Eukaryota</taxon>
        <taxon>Fungi</taxon>
        <taxon>Dikarya</taxon>
        <taxon>Basidiomycota</taxon>
        <taxon>Agaricomycotina</taxon>
        <taxon>Agaricomycetes</taxon>
        <taxon>Agaricomycetidae</taxon>
        <taxon>Agaricales</taxon>
        <taxon>Marasmiineae</taxon>
        <taxon>Physalacriaceae</taxon>
        <taxon>Armillaria</taxon>
    </lineage>
</organism>